<dbReference type="Proteomes" id="UP000000702">
    <property type="component" value="Unassembled WGS sequence"/>
</dbReference>
<reference evidence="1 2" key="2">
    <citation type="journal article" date="2012" name="Proc. Natl. Acad. Sci. U.S.A.">
        <title>Antigenic diversity is generated by distinct evolutionary mechanisms in African trypanosome species.</title>
        <authorList>
            <person name="Jackson A.P."/>
            <person name="Berry A."/>
            <person name="Aslett M."/>
            <person name="Allison H.C."/>
            <person name="Burton P."/>
            <person name="Vavrova-Anderson J."/>
            <person name="Brown R."/>
            <person name="Browne H."/>
            <person name="Corton N."/>
            <person name="Hauser H."/>
            <person name="Gamble J."/>
            <person name="Gilderthorp R."/>
            <person name="Marcello L."/>
            <person name="McQuillan J."/>
            <person name="Otto T.D."/>
            <person name="Quail M.A."/>
            <person name="Sanders M.J."/>
            <person name="van Tonder A."/>
            <person name="Ginger M.L."/>
            <person name="Field M.C."/>
            <person name="Barry J.D."/>
            <person name="Hertz-Fowler C."/>
            <person name="Berriman M."/>
        </authorList>
    </citation>
    <scope>NUCLEOTIDE SEQUENCE [LARGE SCALE GENOMIC DNA]</scope>
    <source>
        <strain evidence="1 2">IL3000</strain>
    </source>
</reference>
<name>F9W5T1_TRYCI</name>
<comment type="caution">
    <text evidence="1">The sequence shown here is derived from an EMBL/GenBank/DDBJ whole genome shotgun (WGS) entry which is preliminary data.</text>
</comment>
<keyword evidence="2" id="KW-1185">Reference proteome</keyword>
<gene>
    <name evidence="1" type="ORF">TCIL3000_0_34060</name>
</gene>
<organism evidence="1 2">
    <name type="scientific">Trypanosoma congolense (strain IL3000)</name>
    <dbReference type="NCBI Taxonomy" id="1068625"/>
    <lineage>
        <taxon>Eukaryota</taxon>
        <taxon>Discoba</taxon>
        <taxon>Euglenozoa</taxon>
        <taxon>Kinetoplastea</taxon>
        <taxon>Metakinetoplastina</taxon>
        <taxon>Trypanosomatida</taxon>
        <taxon>Trypanosomatidae</taxon>
        <taxon>Trypanosoma</taxon>
        <taxon>Nannomonas</taxon>
    </lineage>
</organism>
<evidence type="ECO:0000313" key="1">
    <source>
        <dbReference type="EMBL" id="CCD12534.1"/>
    </source>
</evidence>
<dbReference type="EMBL" id="CAEQ01000764">
    <property type="protein sequence ID" value="CCD12534.1"/>
    <property type="molecule type" value="Genomic_DNA"/>
</dbReference>
<dbReference type="AlphaFoldDB" id="F9W5T1"/>
<dbReference type="VEuPathDB" id="TriTrypDB:TcIL3000_0_34060"/>
<proteinExistence type="predicted"/>
<reference evidence="2" key="1">
    <citation type="submission" date="2011-07" db="EMBL/GenBank/DDBJ databases">
        <title>Divergent evolution of antigenic variation in African trypanosomes.</title>
        <authorList>
            <person name="Jackson A.P."/>
            <person name="Berry A."/>
            <person name="Allison H.C."/>
            <person name="Burton P."/>
            <person name="Anderson J."/>
            <person name="Aslett M."/>
            <person name="Brown R."/>
            <person name="Corton N."/>
            <person name="Harris D."/>
            <person name="Hauser H."/>
            <person name="Gamble J."/>
            <person name="Gilderthorp R."/>
            <person name="McQuillan J."/>
            <person name="Quail M.A."/>
            <person name="Sanders M."/>
            <person name="Van Tonder A."/>
            <person name="Ginger M.L."/>
            <person name="Donelson J.E."/>
            <person name="Field M.C."/>
            <person name="Barry J.D."/>
            <person name="Berriman M."/>
            <person name="Hertz-Fowler C."/>
        </authorList>
    </citation>
    <scope>NUCLEOTIDE SEQUENCE [LARGE SCALE GENOMIC DNA]</scope>
    <source>
        <strain evidence="2">IL3000</strain>
    </source>
</reference>
<accession>F9W5T1</accession>
<sequence>MKSLLVVMMTFVESRGNNNKQLNKVEFEDLFSILRIGEDVVNKIPNKLRNYIEPHNLLKKLLYDTQTPTAMFQKVIQLKQGDAEDTKSTLYTVKRRNANDKIQHVMEKTNDTYSLMEEELIQATRERTLVRNNLAHVIYGVQVGEPQKEEDISSLMQNMSWSSISNKMADERK</sequence>
<protein>
    <submittedName>
        <fullName evidence="1">WGS project CAEQ00000000 data, annotated contig 1371</fullName>
    </submittedName>
</protein>
<evidence type="ECO:0000313" key="2">
    <source>
        <dbReference type="Proteomes" id="UP000000702"/>
    </source>
</evidence>